<organism evidence="2 3">
    <name type="scientific">Grifola frondosa</name>
    <name type="common">Maitake</name>
    <name type="synonym">Polyporus frondosus</name>
    <dbReference type="NCBI Taxonomy" id="5627"/>
    <lineage>
        <taxon>Eukaryota</taxon>
        <taxon>Fungi</taxon>
        <taxon>Dikarya</taxon>
        <taxon>Basidiomycota</taxon>
        <taxon>Agaricomycotina</taxon>
        <taxon>Agaricomycetes</taxon>
        <taxon>Polyporales</taxon>
        <taxon>Grifolaceae</taxon>
        <taxon>Grifola</taxon>
    </lineage>
</organism>
<sequence>MSSSMILEMCASSSSVSLAALDFGSAIAFDHVYKGCQSILEWSDSQPEDMQTQTSTFVPSVPASVNINIELPQECPPSLCPHRIERGLRKTIDERSKRRIDAHRVLFEENRKLRLELSSLQDVLRSSRQTNDGDADASVAALEKERDARLQIEARMHRTVDTLRTEIAQLSEAKTVAEEAHRNAQRDAAYGREGC</sequence>
<evidence type="ECO:0000256" key="1">
    <source>
        <dbReference type="SAM" id="Coils"/>
    </source>
</evidence>
<accession>A0A1C7MGB4</accession>
<protein>
    <submittedName>
        <fullName evidence="2">Uncharacterized protein</fullName>
    </submittedName>
</protein>
<dbReference type="AlphaFoldDB" id="A0A1C7MGB4"/>
<dbReference type="EMBL" id="LUGG01000004">
    <property type="protein sequence ID" value="OBZ75396.1"/>
    <property type="molecule type" value="Genomic_DNA"/>
</dbReference>
<keyword evidence="3" id="KW-1185">Reference proteome</keyword>
<comment type="caution">
    <text evidence="2">The sequence shown here is derived from an EMBL/GenBank/DDBJ whole genome shotgun (WGS) entry which is preliminary data.</text>
</comment>
<gene>
    <name evidence="2" type="ORF">A0H81_04372</name>
</gene>
<reference evidence="2 3" key="1">
    <citation type="submission" date="2016-03" db="EMBL/GenBank/DDBJ databases">
        <title>Whole genome sequencing of Grifola frondosa 9006-11.</title>
        <authorList>
            <person name="Min B."/>
            <person name="Park H."/>
            <person name="Kim J.-G."/>
            <person name="Cho H."/>
            <person name="Oh Y.-L."/>
            <person name="Kong W.-S."/>
            <person name="Choi I.-G."/>
        </authorList>
    </citation>
    <scope>NUCLEOTIDE SEQUENCE [LARGE SCALE GENOMIC DNA]</scope>
    <source>
        <strain evidence="2 3">9006-11</strain>
    </source>
</reference>
<feature type="coiled-coil region" evidence="1">
    <location>
        <begin position="160"/>
        <end position="187"/>
    </location>
</feature>
<name>A0A1C7MGB4_GRIFR</name>
<evidence type="ECO:0000313" key="3">
    <source>
        <dbReference type="Proteomes" id="UP000092993"/>
    </source>
</evidence>
<proteinExistence type="predicted"/>
<evidence type="ECO:0000313" key="2">
    <source>
        <dbReference type="EMBL" id="OBZ75396.1"/>
    </source>
</evidence>
<dbReference type="Proteomes" id="UP000092993">
    <property type="component" value="Unassembled WGS sequence"/>
</dbReference>
<keyword evidence="1" id="KW-0175">Coiled coil</keyword>